<name>A0AAW2I6K8_SESRA</name>
<proteinExistence type="predicted"/>
<dbReference type="AlphaFoldDB" id="A0AAW2I6K8"/>
<evidence type="ECO:0000313" key="1">
    <source>
        <dbReference type="EMBL" id="KAL0278000.1"/>
    </source>
</evidence>
<feature type="non-terminal residue" evidence="1">
    <location>
        <position position="1"/>
    </location>
</feature>
<reference evidence="1" key="2">
    <citation type="journal article" date="2024" name="Plant">
        <title>Genomic evolution and insights into agronomic trait innovations of Sesamum species.</title>
        <authorList>
            <person name="Miao H."/>
            <person name="Wang L."/>
            <person name="Qu L."/>
            <person name="Liu H."/>
            <person name="Sun Y."/>
            <person name="Le M."/>
            <person name="Wang Q."/>
            <person name="Wei S."/>
            <person name="Zheng Y."/>
            <person name="Lin W."/>
            <person name="Duan Y."/>
            <person name="Cao H."/>
            <person name="Xiong S."/>
            <person name="Wang X."/>
            <person name="Wei L."/>
            <person name="Li C."/>
            <person name="Ma Q."/>
            <person name="Ju M."/>
            <person name="Zhao R."/>
            <person name="Li G."/>
            <person name="Mu C."/>
            <person name="Tian Q."/>
            <person name="Mei H."/>
            <person name="Zhang T."/>
            <person name="Gao T."/>
            <person name="Zhang H."/>
        </authorList>
    </citation>
    <scope>NUCLEOTIDE SEQUENCE</scope>
    <source>
        <strain evidence="1">G02</strain>
    </source>
</reference>
<gene>
    <name evidence="1" type="ORF">Sradi_7305600</name>
</gene>
<organism evidence="1">
    <name type="scientific">Sesamum radiatum</name>
    <name type="common">Black benniseed</name>
    <dbReference type="NCBI Taxonomy" id="300843"/>
    <lineage>
        <taxon>Eukaryota</taxon>
        <taxon>Viridiplantae</taxon>
        <taxon>Streptophyta</taxon>
        <taxon>Embryophyta</taxon>
        <taxon>Tracheophyta</taxon>
        <taxon>Spermatophyta</taxon>
        <taxon>Magnoliopsida</taxon>
        <taxon>eudicotyledons</taxon>
        <taxon>Gunneridae</taxon>
        <taxon>Pentapetalae</taxon>
        <taxon>asterids</taxon>
        <taxon>lamiids</taxon>
        <taxon>Lamiales</taxon>
        <taxon>Pedaliaceae</taxon>
        <taxon>Sesamum</taxon>
    </lineage>
</organism>
<protein>
    <submittedName>
        <fullName evidence="1">Cyclin-U4-1</fullName>
    </submittedName>
</protein>
<accession>A0AAW2I6K8</accession>
<comment type="caution">
    <text evidence="1">The sequence shown here is derived from an EMBL/GenBank/DDBJ whole genome shotgun (WGS) entry which is preliminary data.</text>
</comment>
<sequence length="66" mass="7406">FYNNAYYASSEPACFLFGLGFELNVSTATFHSYCSYLQREMLLEFPPLPAAPSAGPWQDGEATFLR</sequence>
<reference evidence="1" key="1">
    <citation type="submission" date="2020-06" db="EMBL/GenBank/DDBJ databases">
        <authorList>
            <person name="Li T."/>
            <person name="Hu X."/>
            <person name="Zhang T."/>
            <person name="Song X."/>
            <person name="Zhang H."/>
            <person name="Dai N."/>
            <person name="Sheng W."/>
            <person name="Hou X."/>
            <person name="Wei L."/>
        </authorList>
    </citation>
    <scope>NUCLEOTIDE SEQUENCE</scope>
    <source>
        <strain evidence="1">G02</strain>
        <tissue evidence="1">Leaf</tissue>
    </source>
</reference>
<dbReference type="EMBL" id="JACGWJ010001682">
    <property type="protein sequence ID" value="KAL0278000.1"/>
    <property type="molecule type" value="Genomic_DNA"/>
</dbReference>